<dbReference type="AlphaFoldDB" id="A0A812IAC3"/>
<proteinExistence type="predicted"/>
<sequence>MHWPRGHRQLVVKPVDMAFGVGTTLWNLSGHMELTLNRSSEPNGLLRAYWLKCGRFIRYTMQEAAQSPSDWHLSCSNSSILPEVLWDRNLLFKWGTVPLPEGWILSGPSQQREDLPYQELVDQFGDRAAEELWKHIHQQEPWMQYKSIPRLMRTAHLTANTWKSTAYSNVIQHLRRSFARAMHEMNGCIAEQKYRCPA</sequence>
<evidence type="ECO:0000313" key="2">
    <source>
        <dbReference type="Proteomes" id="UP000604046"/>
    </source>
</evidence>
<dbReference type="OrthoDB" id="1658288at2759"/>
<name>A0A812IAC3_9DINO</name>
<gene>
    <name evidence="1" type="ORF">SNAT2548_LOCUS3389</name>
</gene>
<keyword evidence="2" id="KW-1185">Reference proteome</keyword>
<dbReference type="EMBL" id="CAJNDS010000206">
    <property type="protein sequence ID" value="CAE7028125.1"/>
    <property type="molecule type" value="Genomic_DNA"/>
</dbReference>
<comment type="caution">
    <text evidence="1">The sequence shown here is derived from an EMBL/GenBank/DDBJ whole genome shotgun (WGS) entry which is preliminary data.</text>
</comment>
<evidence type="ECO:0000313" key="1">
    <source>
        <dbReference type="EMBL" id="CAE7028125.1"/>
    </source>
</evidence>
<accession>A0A812IAC3</accession>
<dbReference type="Proteomes" id="UP000604046">
    <property type="component" value="Unassembled WGS sequence"/>
</dbReference>
<protein>
    <submittedName>
        <fullName evidence="1">Uncharacterized protein</fullName>
    </submittedName>
</protein>
<organism evidence="1 2">
    <name type="scientific">Symbiodinium natans</name>
    <dbReference type="NCBI Taxonomy" id="878477"/>
    <lineage>
        <taxon>Eukaryota</taxon>
        <taxon>Sar</taxon>
        <taxon>Alveolata</taxon>
        <taxon>Dinophyceae</taxon>
        <taxon>Suessiales</taxon>
        <taxon>Symbiodiniaceae</taxon>
        <taxon>Symbiodinium</taxon>
    </lineage>
</organism>
<reference evidence="1" key="1">
    <citation type="submission" date="2021-02" db="EMBL/GenBank/DDBJ databases">
        <authorList>
            <person name="Dougan E. K."/>
            <person name="Rhodes N."/>
            <person name="Thang M."/>
            <person name="Chan C."/>
        </authorList>
    </citation>
    <scope>NUCLEOTIDE SEQUENCE</scope>
</reference>